<dbReference type="InterPro" id="IPR058912">
    <property type="entry name" value="HTH_animal"/>
</dbReference>
<dbReference type="Proteomes" id="UP000663860">
    <property type="component" value="Unassembled WGS sequence"/>
</dbReference>
<name>A0A813W7P8_9BILA</name>
<comment type="caution">
    <text evidence="3">The sequence shown here is derived from an EMBL/GenBank/DDBJ whole genome shotgun (WGS) entry which is preliminary data.</text>
</comment>
<evidence type="ECO:0000313" key="4">
    <source>
        <dbReference type="EMBL" id="CAF4087471.1"/>
    </source>
</evidence>
<feature type="domain" description="Reverse transcriptase" evidence="2">
    <location>
        <begin position="539"/>
        <end position="829"/>
    </location>
</feature>
<evidence type="ECO:0000313" key="3">
    <source>
        <dbReference type="EMBL" id="CAF0851128.1"/>
    </source>
</evidence>
<dbReference type="PROSITE" id="PS50878">
    <property type="entry name" value="RT_POL"/>
    <property type="match status" value="1"/>
</dbReference>
<evidence type="ECO:0000256" key="1">
    <source>
        <dbReference type="SAM" id="MobiDB-lite"/>
    </source>
</evidence>
<protein>
    <recommendedName>
        <fullName evidence="2">Reverse transcriptase domain-containing protein</fullName>
    </recommendedName>
</protein>
<gene>
    <name evidence="3" type="ORF">IZO911_LOCUS9601</name>
    <name evidence="4" type="ORF">KXQ929_LOCUS33748</name>
</gene>
<dbReference type="EMBL" id="CAJOBB010004399">
    <property type="protein sequence ID" value="CAF4087471.1"/>
    <property type="molecule type" value="Genomic_DNA"/>
</dbReference>
<organism evidence="3 5">
    <name type="scientific">Adineta steineri</name>
    <dbReference type="NCBI Taxonomy" id="433720"/>
    <lineage>
        <taxon>Eukaryota</taxon>
        <taxon>Metazoa</taxon>
        <taxon>Spiralia</taxon>
        <taxon>Gnathifera</taxon>
        <taxon>Rotifera</taxon>
        <taxon>Eurotatoria</taxon>
        <taxon>Bdelloidea</taxon>
        <taxon>Adinetida</taxon>
        <taxon>Adinetidae</taxon>
        <taxon>Adineta</taxon>
    </lineage>
</organism>
<dbReference type="EMBL" id="CAJNOE010000067">
    <property type="protein sequence ID" value="CAF0851128.1"/>
    <property type="molecule type" value="Genomic_DNA"/>
</dbReference>
<dbReference type="Proteomes" id="UP000663868">
    <property type="component" value="Unassembled WGS sequence"/>
</dbReference>
<dbReference type="AlphaFoldDB" id="A0A813W7P8"/>
<dbReference type="PANTHER" id="PTHR21301">
    <property type="entry name" value="REVERSE TRANSCRIPTASE"/>
    <property type="match status" value="1"/>
</dbReference>
<evidence type="ECO:0000313" key="5">
    <source>
        <dbReference type="Proteomes" id="UP000663860"/>
    </source>
</evidence>
<reference evidence="3" key="1">
    <citation type="submission" date="2021-02" db="EMBL/GenBank/DDBJ databases">
        <authorList>
            <person name="Nowell W R."/>
        </authorList>
    </citation>
    <scope>NUCLEOTIDE SEQUENCE</scope>
</reference>
<dbReference type="PANTHER" id="PTHR21301:SF10">
    <property type="entry name" value="REVERSE TRANSCRIPTASE DOMAIN-CONTAINING PROTEIN"/>
    <property type="match status" value="1"/>
</dbReference>
<accession>A0A813W7P8</accession>
<evidence type="ECO:0000259" key="2">
    <source>
        <dbReference type="PROSITE" id="PS50878"/>
    </source>
</evidence>
<dbReference type="Pfam" id="PF26215">
    <property type="entry name" value="HTH_animal"/>
    <property type="match status" value="1"/>
</dbReference>
<proteinExistence type="predicted"/>
<feature type="region of interest" description="Disordered" evidence="1">
    <location>
        <begin position="289"/>
        <end position="335"/>
    </location>
</feature>
<feature type="compositionally biased region" description="Low complexity" evidence="1">
    <location>
        <begin position="293"/>
        <end position="323"/>
    </location>
</feature>
<sequence>MNLSPCDIRKLTAHRKKISLQLVRLKKQCTFLNDCSRLHRIPRCIRIKQHYNFPGANTLYNDFNIRLLSCVIRSLNEKIQPISKTFSAITMELQNSGRPFRKCYKATEYSYKILTERHQRKLKKIFSKQLHENQYRFSSGVNLPERTAILEDRTLRKSLCNTRKKILLQRVRVLESINFLANCLEQQVVPNSIRIKRCHQFLHSEILYDEFDRELCQAILQAKKNLHNEINDFLSKIDQILDNDLRLPWCNDECLEVQHLTNRLQQKHTNKLSKLKRYYDQHKLRSTSISKYQAASSPTPMPSASSSSPMLSASPQMPSASSSSPPPPSSTPPLIYNFSKHKLTSAEIDLLLKGHNFILNQPRNALQVKCAVQEFSRTVRIALKHENSNNPTSKYYVRSQFIPSKLNRNDINNDRIEKFLTDLENETLKSSQNQVIKSDSQHELRQALKSLRRNKNIVILSADKGQAFVILDKDYYSNKVTSMLNQPDYYIHYKSKYHCQNTVDEVMELFNNIPIPKLKRFIQECDIQTPLFYALPKIHKSQVIAQELNIPNSQPHIFQRNSAPDDLPFRPIVASTQGPTQQLARLVDALLRPFLSKVPSYIESYQDFLKKISHHRTITPGILLCTFDIKDLYTNINHKLATKAITYWMKTYPDLTHLSVCKLLLDADERHKLCIPDTNNLVNIIARAVRLILDNNIFLFDSQYYQQVKGIAMGSSFAPTIANLTIGYLEIQLYKKVRKKLGSEIESYVRERWYRYIDDCQLIWPFGLTHLNTFTDILQTLTASIVFVRDISNIKLPYLNIMLKIKKNQLEFDMYYKPTQTFAYLHFHSAHPRYIKRRIPYILAIIICSIVSSKKVRRRRLREMAQYLRARQYPLRLINDAIKLIGQRGTAVGCASKSSQQRVLNFPIIFNQNNYDPYPFVYEQLPLALGETRAKKFVGRKVNLLPPNLKRLLTSSRFYHHSQPPCKLPSSCQRRGCRTCSRIMSSSTNNTILCNTSIDCTSRFIVYELHCKSCNQSSFGHTDHLKKIQKCPKCKKTKIKIYPFHKMNTDRVIPRQLWLNNFLEK</sequence>
<dbReference type="InterPro" id="IPR000477">
    <property type="entry name" value="RT_dom"/>
</dbReference>